<dbReference type="PANTHER" id="PTHR47096">
    <property type="entry name" value="MISSHAPEN LIKE KINASE 1"/>
    <property type="match status" value="1"/>
</dbReference>
<proteinExistence type="inferred from homology"/>
<evidence type="ECO:0000313" key="18">
    <source>
        <dbReference type="EMBL" id="CAF4697835.1"/>
    </source>
</evidence>
<dbReference type="InterPro" id="IPR000719">
    <property type="entry name" value="Prot_kinase_dom"/>
</dbReference>
<feature type="domain" description="Protein kinase" evidence="12">
    <location>
        <begin position="20"/>
        <end position="285"/>
    </location>
</feature>
<evidence type="ECO:0000256" key="4">
    <source>
        <dbReference type="ARBA" id="ARBA00022679"/>
    </source>
</evidence>
<dbReference type="PROSITE" id="PS50219">
    <property type="entry name" value="CNH"/>
    <property type="match status" value="1"/>
</dbReference>
<dbReference type="FunFam" id="1.10.510.10:FF:000003">
    <property type="entry name" value="TRAF2 and NCK-interacting protein kinase isoform 4"/>
    <property type="match status" value="1"/>
</dbReference>
<dbReference type="Proteomes" id="UP000663872">
    <property type="component" value="Unassembled WGS sequence"/>
</dbReference>
<dbReference type="Pfam" id="PF00069">
    <property type="entry name" value="Pkinase"/>
    <property type="match status" value="1"/>
</dbReference>
<dbReference type="EMBL" id="CAJOBQ010000291">
    <property type="protein sequence ID" value="CAF4319400.1"/>
    <property type="molecule type" value="Genomic_DNA"/>
</dbReference>
<evidence type="ECO:0000256" key="3">
    <source>
        <dbReference type="ARBA" id="ARBA00022527"/>
    </source>
</evidence>
<evidence type="ECO:0000256" key="7">
    <source>
        <dbReference type="ARBA" id="ARBA00022840"/>
    </source>
</evidence>
<evidence type="ECO:0000256" key="2">
    <source>
        <dbReference type="ARBA" id="ARBA00012513"/>
    </source>
</evidence>
<dbReference type="SUPFAM" id="SSF56112">
    <property type="entry name" value="Protein kinase-like (PK-like)"/>
    <property type="match status" value="1"/>
</dbReference>
<dbReference type="GO" id="GO:0005524">
    <property type="term" value="F:ATP binding"/>
    <property type="evidence" value="ECO:0007669"/>
    <property type="project" value="UniProtKB-UniRule"/>
</dbReference>
<dbReference type="GO" id="GO:0004674">
    <property type="term" value="F:protein serine/threonine kinase activity"/>
    <property type="evidence" value="ECO:0007669"/>
    <property type="project" value="UniProtKB-KW"/>
</dbReference>
<evidence type="ECO:0000256" key="5">
    <source>
        <dbReference type="ARBA" id="ARBA00022741"/>
    </source>
</evidence>
<dbReference type="Proteomes" id="UP000663865">
    <property type="component" value="Unassembled WGS sequence"/>
</dbReference>
<dbReference type="SMART" id="SM00036">
    <property type="entry name" value="CNH"/>
    <property type="match status" value="1"/>
</dbReference>
<evidence type="ECO:0000313" key="20">
    <source>
        <dbReference type="Proteomes" id="UP000663869"/>
    </source>
</evidence>
<dbReference type="SMART" id="SM00220">
    <property type="entry name" value="S_TKc"/>
    <property type="match status" value="1"/>
</dbReference>
<dbReference type="Proteomes" id="UP000663869">
    <property type="component" value="Unassembled WGS sequence"/>
</dbReference>
<feature type="compositionally biased region" description="Acidic residues" evidence="11">
    <location>
        <begin position="331"/>
        <end position="351"/>
    </location>
</feature>
<dbReference type="EMBL" id="CAJOBR010002681">
    <property type="protein sequence ID" value="CAF4697835.1"/>
    <property type="molecule type" value="Genomic_DNA"/>
</dbReference>
<dbReference type="EC" id="2.7.11.1" evidence="2"/>
<dbReference type="Proteomes" id="UP000663862">
    <property type="component" value="Unassembled WGS sequence"/>
</dbReference>
<feature type="binding site" evidence="10">
    <location>
        <position position="49"/>
    </location>
    <ligand>
        <name>ATP</name>
        <dbReference type="ChEBI" id="CHEBI:30616"/>
    </ligand>
</feature>
<evidence type="ECO:0000313" key="16">
    <source>
        <dbReference type="EMBL" id="CAF3553399.1"/>
    </source>
</evidence>
<dbReference type="InterPro" id="IPR008271">
    <property type="entry name" value="Ser/Thr_kinase_AS"/>
</dbReference>
<dbReference type="PROSITE" id="PS00107">
    <property type="entry name" value="PROTEIN_KINASE_ATP"/>
    <property type="match status" value="1"/>
</dbReference>
<evidence type="ECO:0000256" key="8">
    <source>
        <dbReference type="ARBA" id="ARBA00047899"/>
    </source>
</evidence>
<dbReference type="EMBL" id="CAJNYU010000007">
    <property type="protein sequence ID" value="CAF3310921.1"/>
    <property type="molecule type" value="Genomic_DNA"/>
</dbReference>
<evidence type="ECO:0000313" key="15">
    <source>
        <dbReference type="EMBL" id="CAF3365352.1"/>
    </source>
</evidence>
<sequence length="873" mass="100146">MNNNQIEIDLSQLRDPSGIFELIEVVGNGTYGQVYKGRHTKTGQLAAIKVMDVTEDEEEEIKLEVNVLKKYSNHRNIAMYYGAFINKSLPGRNEHDQLWLVMEYCGAGSITDLVKSSKGNSLKEEWISFISKEILNGLNHLHLNKIIHRDIKGQNVLLTENAEVKLVDFGVSAQLDRTIGRRNTFIGTPYWMAPEVIACDENPQATYDNRSDIWSLGITAIEMAEGQPPLCEMHPMRALFLIPRNVAPRLKSKWSKKFHNFVESCLIKDYLIRPNCEQLLKHSFIRDCQEKQIKLQIKEYLDKTRKFRRSSNNSHQPIHSDIQQDIQSKSDEDDQDDQDDDDDDDNDDDDNNNNSTNHNHNLHNQQQQQQQLLNENFTQKENNLNTLRQNFKSVQHIATNMKSEDDSSIIHVGYPCVSNGAMLLPRKADELVAVVEKLNELARNDSDQDEQADIDDSLKEINCTQDEFINLNNQKRILPDLLSNQPMHLLDQTQSHEYRQAVSNLGQRTTSILSSPIQNLNKDSNQNKRTSQIDVNVSPHVDETNELKLHAPEIRKYKKRFNCDILCASLWGVNLLIGTENGLMLLDRSGEGKVYSLIKGRRFQQLHVLESQNILLTISGKKNKIRLYYLSFLKNKIVKSQTNDGKRLAFTNLGELQGAKHFKIVKYERIKFLIVALDDSIEVYAWAPKPYHKFMTFKVFSQLTYRPLLVDLTIEEGSRLKVIYGSSYGFHAIDLDTSNQIDIYLSSQLNDSVQPHAIIVLPNTNGMQLLLCYNNEGVYCDTYGKRTKDILLQWGELPTSVAYISNGKVMGWGNKAIEIRNVDSATLDGVFMHKRAQKLKYLCEKNEKVFFSSIRNGSSCQIYFMALNKMSSW</sequence>
<evidence type="ECO:0000256" key="10">
    <source>
        <dbReference type="PROSITE-ProRule" id="PRU10141"/>
    </source>
</evidence>
<comment type="catalytic activity">
    <reaction evidence="9">
        <text>L-seryl-[protein] + ATP = O-phospho-L-seryl-[protein] + ADP + H(+)</text>
        <dbReference type="Rhea" id="RHEA:17989"/>
        <dbReference type="Rhea" id="RHEA-COMP:9863"/>
        <dbReference type="Rhea" id="RHEA-COMP:11604"/>
        <dbReference type="ChEBI" id="CHEBI:15378"/>
        <dbReference type="ChEBI" id="CHEBI:29999"/>
        <dbReference type="ChEBI" id="CHEBI:30616"/>
        <dbReference type="ChEBI" id="CHEBI:83421"/>
        <dbReference type="ChEBI" id="CHEBI:456216"/>
        <dbReference type="EC" id="2.7.11.1"/>
    </reaction>
</comment>
<evidence type="ECO:0000313" key="19">
    <source>
        <dbReference type="EMBL" id="CAF4842565.1"/>
    </source>
</evidence>
<keyword evidence="7 10" id="KW-0067">ATP-binding</keyword>
<feature type="compositionally biased region" description="Low complexity" evidence="11">
    <location>
        <begin position="352"/>
        <end position="370"/>
    </location>
</feature>
<dbReference type="PROSITE" id="PS50011">
    <property type="entry name" value="PROTEIN_KINASE_DOM"/>
    <property type="match status" value="1"/>
</dbReference>
<dbReference type="PROSITE" id="PS00108">
    <property type="entry name" value="PROTEIN_KINASE_ST"/>
    <property type="match status" value="1"/>
</dbReference>
<dbReference type="Gene3D" id="3.30.200.20">
    <property type="entry name" value="Phosphorylase Kinase, domain 1"/>
    <property type="match status" value="1"/>
</dbReference>
<evidence type="ECO:0000313" key="14">
    <source>
        <dbReference type="EMBL" id="CAF3310921.1"/>
    </source>
</evidence>
<dbReference type="Pfam" id="PF00780">
    <property type="entry name" value="CNH"/>
    <property type="match status" value="1"/>
</dbReference>
<feature type="domain" description="CNH" evidence="13">
    <location>
        <begin position="562"/>
        <end position="849"/>
    </location>
</feature>
<dbReference type="Proteomes" id="UP000663838">
    <property type="component" value="Unassembled WGS sequence"/>
</dbReference>
<keyword evidence="4" id="KW-0808">Transferase</keyword>
<dbReference type="InterPro" id="IPR001180">
    <property type="entry name" value="CNH_dom"/>
</dbReference>
<evidence type="ECO:0000313" key="17">
    <source>
        <dbReference type="EMBL" id="CAF4319400.1"/>
    </source>
</evidence>
<evidence type="ECO:0000259" key="12">
    <source>
        <dbReference type="PROSITE" id="PS50011"/>
    </source>
</evidence>
<keyword evidence="3" id="KW-0723">Serine/threonine-protein kinase</keyword>
<keyword evidence="5 10" id="KW-0547">Nucleotide-binding</keyword>
<keyword evidence="6" id="KW-0418">Kinase</keyword>
<comment type="similarity">
    <text evidence="1">Belongs to the protein kinase superfamily. STE Ser/Thr protein kinase family. STE20 subfamily.</text>
</comment>
<dbReference type="Proteomes" id="UP000663848">
    <property type="component" value="Unassembled WGS sequence"/>
</dbReference>
<organism evidence="14 20">
    <name type="scientific">Rotaria socialis</name>
    <dbReference type="NCBI Taxonomy" id="392032"/>
    <lineage>
        <taxon>Eukaryota</taxon>
        <taxon>Metazoa</taxon>
        <taxon>Spiralia</taxon>
        <taxon>Gnathifera</taxon>
        <taxon>Rotifera</taxon>
        <taxon>Eurotatoria</taxon>
        <taxon>Bdelloidea</taxon>
        <taxon>Philodinida</taxon>
        <taxon>Philodinidae</taxon>
        <taxon>Rotaria</taxon>
    </lineage>
</organism>
<dbReference type="InterPro" id="IPR011009">
    <property type="entry name" value="Kinase-like_dom_sf"/>
</dbReference>
<gene>
    <name evidence="14" type="ORF">FME351_LOCUS391</name>
    <name evidence="16" type="ORF">GRG538_LOCUS20354</name>
    <name evidence="15" type="ORF">KIK155_LOCUS4879</name>
    <name evidence="18" type="ORF">QYT958_LOCUS17593</name>
    <name evidence="19" type="ORF">TOA249_LOCUS26198</name>
    <name evidence="17" type="ORF">TSG867_LOCUS7451</name>
</gene>
<dbReference type="EMBL" id="CAJNYT010003358">
    <property type="protein sequence ID" value="CAF3553399.1"/>
    <property type="molecule type" value="Genomic_DNA"/>
</dbReference>
<dbReference type="PANTHER" id="PTHR47096:SF1">
    <property type="entry name" value="MISSHAPEN LIKE KINASE 1"/>
    <property type="match status" value="1"/>
</dbReference>
<evidence type="ECO:0000256" key="11">
    <source>
        <dbReference type="SAM" id="MobiDB-lite"/>
    </source>
</evidence>
<feature type="region of interest" description="Disordered" evidence="11">
    <location>
        <begin position="306"/>
        <end position="370"/>
    </location>
</feature>
<comment type="caution">
    <text evidence="14">The sequence shown here is derived from an EMBL/GenBank/DDBJ whole genome shotgun (WGS) entry which is preliminary data.</text>
</comment>
<dbReference type="EMBL" id="CAJOBS010003008">
    <property type="protein sequence ID" value="CAF4842565.1"/>
    <property type="molecule type" value="Genomic_DNA"/>
</dbReference>
<dbReference type="EMBL" id="CAJNYV010000528">
    <property type="protein sequence ID" value="CAF3365352.1"/>
    <property type="molecule type" value="Genomic_DNA"/>
</dbReference>
<reference evidence="14" key="1">
    <citation type="submission" date="2021-02" db="EMBL/GenBank/DDBJ databases">
        <authorList>
            <person name="Nowell W R."/>
        </authorList>
    </citation>
    <scope>NUCLEOTIDE SEQUENCE</scope>
</reference>
<dbReference type="Gene3D" id="1.10.510.10">
    <property type="entry name" value="Transferase(Phosphotransferase) domain 1"/>
    <property type="match status" value="1"/>
</dbReference>
<dbReference type="InterPro" id="IPR051700">
    <property type="entry name" value="STE20_Ser-Thr_kinase"/>
</dbReference>
<evidence type="ECO:0000259" key="13">
    <source>
        <dbReference type="PROSITE" id="PS50219"/>
    </source>
</evidence>
<evidence type="ECO:0000256" key="9">
    <source>
        <dbReference type="ARBA" id="ARBA00048679"/>
    </source>
</evidence>
<protein>
    <recommendedName>
        <fullName evidence="2">non-specific serine/threonine protein kinase</fullName>
        <ecNumber evidence="2">2.7.11.1</ecNumber>
    </recommendedName>
</protein>
<dbReference type="InterPro" id="IPR017441">
    <property type="entry name" value="Protein_kinase_ATP_BS"/>
</dbReference>
<accession>A0A817T879</accession>
<name>A0A817T879_9BILA</name>
<dbReference type="AlphaFoldDB" id="A0A817T879"/>
<comment type="catalytic activity">
    <reaction evidence="8">
        <text>L-threonyl-[protein] + ATP = O-phospho-L-threonyl-[protein] + ADP + H(+)</text>
        <dbReference type="Rhea" id="RHEA:46608"/>
        <dbReference type="Rhea" id="RHEA-COMP:11060"/>
        <dbReference type="Rhea" id="RHEA-COMP:11605"/>
        <dbReference type="ChEBI" id="CHEBI:15378"/>
        <dbReference type="ChEBI" id="CHEBI:30013"/>
        <dbReference type="ChEBI" id="CHEBI:30616"/>
        <dbReference type="ChEBI" id="CHEBI:61977"/>
        <dbReference type="ChEBI" id="CHEBI:456216"/>
        <dbReference type="EC" id="2.7.11.1"/>
    </reaction>
</comment>
<evidence type="ECO:0000256" key="6">
    <source>
        <dbReference type="ARBA" id="ARBA00022777"/>
    </source>
</evidence>
<dbReference type="FunFam" id="3.30.200.20:FF:000006">
    <property type="entry name" value="TRAF2 and NCK-interacting protein kinase isoform 4"/>
    <property type="match status" value="1"/>
</dbReference>
<dbReference type="GO" id="GO:0005829">
    <property type="term" value="C:cytosol"/>
    <property type="evidence" value="ECO:0007669"/>
    <property type="project" value="TreeGrafter"/>
</dbReference>
<evidence type="ECO:0000256" key="1">
    <source>
        <dbReference type="ARBA" id="ARBA00008874"/>
    </source>
</evidence>